<dbReference type="STRING" id="42253.NITMOv2_4247"/>
<proteinExistence type="inferred from homology"/>
<dbReference type="AlphaFoldDB" id="A0A0K2GI54"/>
<keyword evidence="2 3" id="KW-0732">Signal</keyword>
<evidence type="ECO:0000256" key="1">
    <source>
        <dbReference type="ARBA" id="ARBA00010062"/>
    </source>
</evidence>
<gene>
    <name evidence="5" type="ORF">NITMOv2_4247</name>
</gene>
<dbReference type="KEGG" id="nmv:NITMOv2_4247"/>
<dbReference type="InterPro" id="IPR028081">
    <property type="entry name" value="Leu-bd"/>
</dbReference>
<dbReference type="RefSeq" id="WP_053381453.1">
    <property type="nucleotide sequence ID" value="NZ_CP011801.1"/>
</dbReference>
<evidence type="ECO:0000256" key="3">
    <source>
        <dbReference type="SAM" id="SignalP"/>
    </source>
</evidence>
<evidence type="ECO:0000313" key="6">
    <source>
        <dbReference type="Proteomes" id="UP000069205"/>
    </source>
</evidence>
<evidence type="ECO:0000256" key="2">
    <source>
        <dbReference type="ARBA" id="ARBA00022729"/>
    </source>
</evidence>
<reference evidence="5 6" key="1">
    <citation type="journal article" date="2015" name="Proc. Natl. Acad. Sci. U.S.A.">
        <title>Expanded metabolic versatility of ubiquitous nitrite-oxidizing bacteria from the genus Nitrospira.</title>
        <authorList>
            <person name="Koch H."/>
            <person name="Lucker S."/>
            <person name="Albertsen M."/>
            <person name="Kitzinger K."/>
            <person name="Herbold C."/>
            <person name="Spieck E."/>
            <person name="Nielsen P.H."/>
            <person name="Wagner M."/>
            <person name="Daims H."/>
        </authorList>
    </citation>
    <scope>NUCLEOTIDE SEQUENCE [LARGE SCALE GENOMIC DNA]</scope>
    <source>
        <strain evidence="5 6">NSP M-1</strain>
    </source>
</reference>
<feature type="chain" id="PRO_5005476837" evidence="3">
    <location>
        <begin position="27"/>
        <end position="414"/>
    </location>
</feature>
<dbReference type="Gene3D" id="3.40.50.2300">
    <property type="match status" value="2"/>
</dbReference>
<protein>
    <submittedName>
        <fullName evidence="5">Putative Leu/Ile/Val-binding protein, periplasmic-binding component of ABC transport system</fullName>
    </submittedName>
</protein>
<name>A0A0K2GI54_NITMO</name>
<dbReference type="EMBL" id="CP011801">
    <property type="protein sequence ID" value="ALA60625.1"/>
    <property type="molecule type" value="Genomic_DNA"/>
</dbReference>
<dbReference type="PANTHER" id="PTHR30483">
    <property type="entry name" value="LEUCINE-SPECIFIC-BINDING PROTEIN"/>
    <property type="match status" value="1"/>
</dbReference>
<dbReference type="PATRIC" id="fig|42253.5.peg.4191"/>
<sequence>MNTISRRRFLQLAAATGGTLAFSNLAAQVLGQSSGPRVAYAGESIKIGILDPLSSPYKTSSVHDVHGATVAVDRVNKDGGVLGRQVAILEADDASNVQTALKAATKFIKEDRVDALMGTFNGEVALAVSDLAKKENTLFMVTGAHVPELTGGGCNSHTFVFMPSARMLSRAVTPHLVKTYGNRWFMVTAETMDGRAAEQAMADALLAEGGEVVGLVRTPFGTTDFTTALAQARTAKPSAVILNLYGWDLVHALKAYTAAGLVKEQIGVGGMIGGEQIGRPLGYANNAGIWGLIWDPKINSESSRRFIQGVIDKYHHTPTSRCYHGYAAMTQILEAIQRAGTTDTQAIIRALEGHAFDGLKEGRSYFRVQDHQHVQDVLVGKAYGKELGLGHYQLLATVPGDFGASTQVPRVCTL</sequence>
<dbReference type="InterPro" id="IPR051010">
    <property type="entry name" value="BCAA_transport"/>
</dbReference>
<accession>A0A0K2GI54</accession>
<dbReference type="InterPro" id="IPR028082">
    <property type="entry name" value="Peripla_BP_I"/>
</dbReference>
<dbReference type="SUPFAM" id="SSF53822">
    <property type="entry name" value="Periplasmic binding protein-like I"/>
    <property type="match status" value="1"/>
</dbReference>
<feature type="signal peptide" evidence="3">
    <location>
        <begin position="1"/>
        <end position="26"/>
    </location>
</feature>
<evidence type="ECO:0000313" key="5">
    <source>
        <dbReference type="EMBL" id="ALA60625.1"/>
    </source>
</evidence>
<dbReference type="Pfam" id="PF13458">
    <property type="entry name" value="Peripla_BP_6"/>
    <property type="match status" value="1"/>
</dbReference>
<dbReference type="InterPro" id="IPR019546">
    <property type="entry name" value="TAT_signal_bac_arc"/>
</dbReference>
<organism evidence="5 6">
    <name type="scientific">Nitrospira moscoviensis</name>
    <dbReference type="NCBI Taxonomy" id="42253"/>
    <lineage>
        <taxon>Bacteria</taxon>
        <taxon>Pseudomonadati</taxon>
        <taxon>Nitrospirota</taxon>
        <taxon>Nitrospiria</taxon>
        <taxon>Nitrospirales</taxon>
        <taxon>Nitrospiraceae</taxon>
        <taxon>Nitrospira</taxon>
    </lineage>
</organism>
<feature type="domain" description="Leucine-binding protein" evidence="4">
    <location>
        <begin position="44"/>
        <end position="381"/>
    </location>
</feature>
<dbReference type="InterPro" id="IPR006311">
    <property type="entry name" value="TAT_signal"/>
</dbReference>
<dbReference type="OrthoDB" id="8522748at2"/>
<dbReference type="PROSITE" id="PS51318">
    <property type="entry name" value="TAT"/>
    <property type="match status" value="1"/>
</dbReference>
<dbReference type="NCBIfam" id="TIGR01409">
    <property type="entry name" value="TAT_signal_seq"/>
    <property type="match status" value="1"/>
</dbReference>
<comment type="similarity">
    <text evidence="1">Belongs to the leucine-binding protein family.</text>
</comment>
<dbReference type="PANTHER" id="PTHR30483:SF6">
    <property type="entry name" value="PERIPLASMIC BINDING PROTEIN OF ABC TRANSPORTER FOR NATURAL AMINO ACIDS"/>
    <property type="match status" value="1"/>
</dbReference>
<keyword evidence="6" id="KW-1185">Reference proteome</keyword>
<dbReference type="Proteomes" id="UP000069205">
    <property type="component" value="Chromosome"/>
</dbReference>
<evidence type="ECO:0000259" key="4">
    <source>
        <dbReference type="Pfam" id="PF13458"/>
    </source>
</evidence>